<dbReference type="InterPro" id="IPR021026">
    <property type="entry name" value="Filamn_hemagglutn_DUF3739"/>
</dbReference>
<comment type="caution">
    <text evidence="6">The sequence shown here is derived from an EMBL/GenBank/DDBJ whole genome shotgun (WGS) entry which is preliminary data.</text>
</comment>
<keyword evidence="2" id="KW-0964">Secreted</keyword>
<sequence>MNNLCYRVVFNESLNAWVAVDETVSARGKRSRGRVRRMAAMLALLGTTGIADAQVRHNLPQVATGARMATNVGVSSIDTVGRTMTVHQSLDTAIQNWDSFDIAAGHKVVFDQQSSSWRILNRIWDSKPSEIFGSIEAKGQVYLINRNGIRFGPDGQVNVGGLVASALNIRTDVFKSGFLSVAGKDAAFYYAGKIDTASGEVIDFDTPASSAAALGDKRPDVSNAGHLKAADGGSIMLLAPVVKNSGSIETNSGQVVLAAGAKVYLSESGSTSLRGLLVEVDPFAGGDKTSSSVSNTGSGEREITVDEVKQKITDGIVANRGNITLAAMAVNNDGLLKVTTSKTENGSIYLQGRHSTTTLERGNVGGGSVRRTQALATQGGEVVLGANSRVEAEVESITDADVEQKAATDFVADAADSAAVQASKLAAFKDLIRKQYTVAAADTLKPSEIVVDGRSVLLKTGSSITAPGASVSLLAAGERIYEANKEGVETYLSTAKADVGASVVLESGASVDVAGYKDVAVDGSRNQMKATLVSNELKDAPLQRAGILSRQTVSFNRLDAPTGKLAIADASGAVEGIQYSLRERAATGGAVTIQSAGDVVLGAGSKINVSGGSVNYSAADIVTTQLTAGSLRFDIDKASADIVYERMSSSARHVAEYAEGKDAGSVLVAARGAVALDGSLQGQTVNGVYQTTASTAAKGASFTLGDQLGNFSKISEAYPQASTQLPMFSWGRAVVVSDEPALAGADGANRVSVNRLSAAGFSSFKLYGESISVAADSPISLSAASSLSLRALGDVDIDADVRGAGMKFDAQAGRAGSSIGSVRLAAGRSLDASGIWINDWAALRQGAALYKGLRQIDAGSISLTAISGMELGAGSRIDVSGGGSLSASGSLKTGNAGAITLAGDGGVELNDASLRGQALAAGMQSGKGGSLTITAPGIRINDAAQNAAELVLNSDLFSQGGFSNYAMTASVGNAGIGAGTQLDLTRSVRQLGNIYQLAATGSALSALGRDARLDASIKDPASFTLSASFQNLETTGVENGVLTIGEGAQIKAGAGGSITLNAGRQLTLAGELVAAGGKVALNMIRPGGDKDPGAFEDQSIFLTDSARIDVAGTALVTQNARGLRTGEVLNGGSVSINAAKGHVIAQEGARILLDGSSATLDNLSTGRSALVASNAGSLSLQSPAGILFGAQISAKSGGATAAGGTFTLNLEKLQDSQYSNSLRKVTVGENLLAEGRDLKSQLAALRAGNSLKPLFADKAQGWVDSQALATAGFDSLAIRSDDSIRFEGNVALAAARQIALTARSFDVADANVTIDAAAVRLGGDIYQGQRAKISEETLFTQDSVGGNGSLSVRADSIALWGGSSVNGARQTTLSSRGELSVSNVYKQVGDSLTYSDLAIFSVGGNLDLEASQIYPTTYSDFTVKVAPGVNGEGGTLNIRGPGTAPGMPLSAGSRLVLEADSINQGGVVRAPFGTIELNARKNLNLLAGSVTSASGNGAVIPYGELVNGTDWSIDPSGIAQPISGAPTPSIALRAPVVEQAEGALVDVSGGGDLQALEFVPGAGGSADVLKQANTYAIIPGYASAYAPESGAFDQQAGTQITLGAEAGLPAGTYTLLPARYAMLPGAYKVTLLSGYRDAASNLQIGQALGGTVVSGRLSVANTAVSSAQSVGVLVEPVSVTSQRSEFTDARASTFFEKQATNKGVALTHVTADAGQLIIAASERIRLNGELDMLGDDDGTGKRRRGGMLDISLLKSSFDAEGKPAGSILVGEGTNATGLQISEAEIAKVGAESVLIGGERKIGSEGVSIGVTARDVRYQGSASLQDAAGSKPAEVIVAATNSLTVASGSVIETAAPDAVRPVSLQASVVGDGALLRVAADNTVVQRSGVSAKPERGRLIVESGVKLKGESVQIDATLDSQIASNSAATAKSFTLGANAISLGGSADLGTNGGTRLGGDLLASVAGSAGEITLRSYTGIRFDESFSLGSSTPVKQLTLDGPSIEWAGTGAGTVQINGQSLTLTNTTGALASASSGSGSLVLNAMGSSADGSDAGVLKIAAGDMALRGFADTSLSATRGVVFSGSGTTSATGPLSIATPIVTVASGANHKLKTDAALNLTAGSADAADALSAGSGGSLVLEGSSANVATQIVSRSGSLGIKASSGDITLVSGALMDVSSRETAFSGGTQTTDAGRIILESKLGQIDVQSGSTLDLQGRGDSSAGSLTLNAPKGEVKLGGTLHAGVADGMAAASAGKLVVDAGRIADVNALIRSTQEFEGQRSIRLREGDMGVTEAIKAYRIGLYADQGDIRIDSLLDARGPFGGSIDIAARAAVKTLPNGSHTVQGGHIELGSAAVLDASAFADGGTGGTVSLSVSGAAAQTIDGVTYTPEDQAEIHFANGSRIDVRGKGTGADGSVTLNAPRQVNLADYSPVSGSVVMVADASVFTVPVAATTADLAPVVALATQALPLAGKTSSAYAVTSSAISFTGVEYGTVVDFVAEVTNATTGTATNLGTTLSLNGSAAYKIKLSQSSTIAAGRMRAGGSYRLKFQKATGGAANFWQLDTTVTPLAVGGSSPTNNGVTLLSLAVGSGFTGSDNQIVYFSAESASFGGAGTNQSNGGVRIKTGTDKDKYSTALLYAADGSQLGAGSLVAGTAYVARYDATAKKFVLLSSTGAHESVRIVDRSVSSLPGESLAIRFTPTSNASNDVELQLNGDVAGRIYESDGLTPLSVEAGKTYTVSRLSDGRYALRPKAGYSEVTLSVADPQLVAFSLSDLGKLTADSGVKLAVNGAAAMTLLGANGNALDAGALQAGKTYVASLANGRYRLVAEDSLASAVAISNAGVVLEGVPQVTVNAFKTYSSDTLDSSLRDTAQAEAQQYAYWLPKITAGLGSLNNGQLVVRPGIEIRSTGALTLANDWNLAAQGADGKAAWRYQDGSVAGALVIRAAGALNLDASINDGFKDASSATPGSLGDGWDLSLVAGADLEAANVLAVKDGSSEKLKLNKLVRTGTGDIRLAAAGDIDLSASGAGVYSAGGGNGGAAGDMALSGKKTWLTSEGGDVSLHAGGDLIGRAVSSDPVNWLWRTSVSKATTALPAATAVSFDQFDWVSGALGGGDVSLSAGGTIRDMTVALPAQMKFGFDSDGKPNSVNALTGGNLSVQAGGDIRGGSFLVENGAASLSAGGSLAEGASGVRLYAANTRFAIVAASDLSLGNIQNASMLNQSSANASTVAYQARWSSYTADSLLDLRSAAGAVSLAGTPDSVLPASLKVVALGGDISIGAGSNLAMSPAANGQLALYAEGSVSKTQISMIDANPEQVDSALKPLDGNHTGAGKYTKKVPDSFSRASTLFQDNGAKAAGPRSTASTLVGSLHDGDEKAAQIHARTGDVSGDFIIAKAVNVSAGRDVKDLSLIAQNLAAGDVTTVSAGRDVVYSVIADDKVWRSTKDSNGVIGPNLEENTTPAIKIFGPGLLEVSAGRTVDLANSDGIVSKGPGVNSYLPDTGASIRVVAGKSTDLDTALFASTYLATADVPAFMALSKAAQLELAQDVLRLHFIETYGLAQDDGAYRAQWLTFAGRNKLDANPARAEAAMFDRFRYEVLWVELSASGLAGSTKAKDAKDNPGKYSAEELTPEALYGRGFKALELAGLGDVLKFNSSVRMLFSQIRSQSGGDVDVLVPGGSLDVGPIQMADDVEVSRQGLVANQGNSRVFVRDSINVNTSRWFAIDGGNLLGWASYGDIDAGKGPRSAVSGSSQRLDVDKLSGKITLVDGGASTGSGIATIFNRPVTKGGDIEPYTPRGLVNAGEAGIRAAGGLPPLPNLVGGDMVMAVGGGGSAPTPPAPSISLGAPAGDKSAERTMADAPSNAGKSREANSVLTVEVVANADLNASQPTGAGSDKPESVEEEKGGTRRKSPAAKAAR</sequence>
<dbReference type="Pfam" id="PF05860">
    <property type="entry name" value="TPS"/>
    <property type="match status" value="1"/>
</dbReference>
<dbReference type="PANTHER" id="PTHR12338:SF8">
    <property type="entry name" value="HEME_HEMOPEXIN-BINDING PROTEIN"/>
    <property type="match status" value="1"/>
</dbReference>
<dbReference type="InterPro" id="IPR012334">
    <property type="entry name" value="Pectin_lyas_fold"/>
</dbReference>
<proteinExistence type="predicted"/>
<dbReference type="NCBIfam" id="TIGR01901">
    <property type="entry name" value="adhes_NPXG"/>
    <property type="match status" value="1"/>
</dbReference>
<evidence type="ECO:0000256" key="1">
    <source>
        <dbReference type="ARBA" id="ARBA00004613"/>
    </source>
</evidence>
<dbReference type="SUPFAM" id="SSF51126">
    <property type="entry name" value="Pectin lyase-like"/>
    <property type="match status" value="1"/>
</dbReference>
<dbReference type="Pfam" id="PF12545">
    <property type="entry name" value="DUF3739"/>
    <property type="match status" value="1"/>
</dbReference>
<dbReference type="Gene3D" id="2.160.20.10">
    <property type="entry name" value="Single-stranded right-handed beta-helix, Pectin lyase-like"/>
    <property type="match status" value="1"/>
</dbReference>
<evidence type="ECO:0000259" key="5">
    <source>
        <dbReference type="SMART" id="SM00912"/>
    </source>
</evidence>
<evidence type="ECO:0000313" key="6">
    <source>
        <dbReference type="EMBL" id="MET7013635.1"/>
    </source>
</evidence>
<accession>A0ABV2TJD0</accession>
<dbReference type="InterPro" id="IPR024973">
    <property type="entry name" value="ESPR"/>
</dbReference>
<dbReference type="Proteomes" id="UP001549691">
    <property type="component" value="Unassembled WGS sequence"/>
</dbReference>
<comment type="subcellular location">
    <subcellularLocation>
        <location evidence="1">Secreted</location>
    </subcellularLocation>
</comment>
<keyword evidence="3" id="KW-0732">Signal</keyword>
<dbReference type="InterPro" id="IPR050909">
    <property type="entry name" value="Bact_Autotransporter_VF"/>
</dbReference>
<evidence type="ECO:0000256" key="3">
    <source>
        <dbReference type="ARBA" id="ARBA00022729"/>
    </source>
</evidence>
<dbReference type="SMART" id="SM00912">
    <property type="entry name" value="Haemagg_act"/>
    <property type="match status" value="1"/>
</dbReference>
<name>A0ABV2TJD0_9RHOO</name>
<feature type="compositionally biased region" description="Basic residues" evidence="4">
    <location>
        <begin position="3905"/>
        <end position="3916"/>
    </location>
</feature>
<dbReference type="EMBL" id="JBEWZI010000004">
    <property type="protein sequence ID" value="MET7013635.1"/>
    <property type="molecule type" value="Genomic_DNA"/>
</dbReference>
<feature type="domain" description="Filamentous haemagglutinin FhaB/tRNA nuclease CdiA-like TPS" evidence="5">
    <location>
        <begin position="56"/>
        <end position="173"/>
    </location>
</feature>
<keyword evidence="7" id="KW-1185">Reference proteome</keyword>
<organism evidence="6 7">
    <name type="scientific">Uliginosibacterium flavum</name>
    <dbReference type="NCBI Taxonomy" id="1396831"/>
    <lineage>
        <taxon>Bacteria</taxon>
        <taxon>Pseudomonadati</taxon>
        <taxon>Pseudomonadota</taxon>
        <taxon>Betaproteobacteria</taxon>
        <taxon>Rhodocyclales</taxon>
        <taxon>Zoogloeaceae</taxon>
        <taxon>Uliginosibacterium</taxon>
    </lineage>
</organism>
<feature type="compositionally biased region" description="Basic and acidic residues" evidence="4">
    <location>
        <begin position="3893"/>
        <end position="3904"/>
    </location>
</feature>
<gene>
    <name evidence="6" type="ORF">ABXR19_05500</name>
</gene>
<dbReference type="InterPro" id="IPR011050">
    <property type="entry name" value="Pectin_lyase_fold/virulence"/>
</dbReference>
<evidence type="ECO:0000313" key="7">
    <source>
        <dbReference type="Proteomes" id="UP001549691"/>
    </source>
</evidence>
<reference evidence="6 7" key="1">
    <citation type="submission" date="2024-07" db="EMBL/GenBank/DDBJ databases">
        <title>Uliginosibacterium flavum JJ3220;KACC:17644.</title>
        <authorList>
            <person name="Kim M.K."/>
        </authorList>
    </citation>
    <scope>NUCLEOTIDE SEQUENCE [LARGE SCALE GENOMIC DNA]</scope>
    <source>
        <strain evidence="6 7">KACC:17644</strain>
    </source>
</reference>
<evidence type="ECO:0000256" key="2">
    <source>
        <dbReference type="ARBA" id="ARBA00022525"/>
    </source>
</evidence>
<dbReference type="Pfam" id="PF13018">
    <property type="entry name" value="ESPR"/>
    <property type="match status" value="1"/>
</dbReference>
<dbReference type="InterPro" id="IPR008638">
    <property type="entry name" value="FhaB/CdiA-like_TPS"/>
</dbReference>
<protein>
    <submittedName>
        <fullName evidence="6">Filamentous hemagglutinin N-terminal domain-containing protein</fullName>
    </submittedName>
</protein>
<dbReference type="PANTHER" id="PTHR12338">
    <property type="entry name" value="AUTOTRANSPORTER"/>
    <property type="match status" value="1"/>
</dbReference>
<dbReference type="RefSeq" id="WP_354600098.1">
    <property type="nucleotide sequence ID" value="NZ_JBEWZI010000004.1"/>
</dbReference>
<feature type="region of interest" description="Disordered" evidence="4">
    <location>
        <begin position="3829"/>
        <end position="3916"/>
    </location>
</feature>
<evidence type="ECO:0000256" key="4">
    <source>
        <dbReference type="SAM" id="MobiDB-lite"/>
    </source>
</evidence>